<evidence type="ECO:0000256" key="1">
    <source>
        <dbReference type="ARBA" id="ARBA00004651"/>
    </source>
</evidence>
<gene>
    <name evidence="7" type="ORF">OCH239_15335</name>
</gene>
<dbReference type="EMBL" id="JALZ01000045">
    <property type="protein sequence ID" value="ETX12909.1"/>
    <property type="molecule type" value="Genomic_DNA"/>
</dbReference>
<comment type="caution">
    <text evidence="7">The sequence shown here is derived from an EMBL/GenBank/DDBJ whole genome shotgun (WGS) entry which is preliminary data.</text>
</comment>
<evidence type="ECO:0000313" key="7">
    <source>
        <dbReference type="EMBL" id="ETX12909.1"/>
    </source>
</evidence>
<sequence>MRCPGPLANGRGRGLARVTALTLVQGAAAGAAALATRGLFEALRAPGPLPATLLAVLAASGAVIAAARVAARVSGERLGQSYARDIRMALFEHAAGMPASDVAARRSGYMSLRFVGDMTAFRNWLGLGLPRLIAGAVLIPLALIVLGLLEPAFAIWTVPLVGVALAAITAGGLRLRPLHRRLRARRARIAAEMSERMPLAPQLDRLGRRRTERRQLDRRIDRMVAAAVARLRLSEALKSVPDALAGLAAVAILVAGARVGASPGTIAAGLASLGLVLSPMRDLASVWNLHSAWRQAARKAEAALARSQRGTYADRKRLPSGPAEIKLQGLPLPSGQAVSLHVAPGAIAVLPARDGDGDYTLRALAGLENVPPDCIQLSGICITSLSRGALRRGVSAVGATPPILQGSLRRALTMGVTDRMPDADLEALARQAGLVRTLDRLGGLDGTVREGGRNLSGAESAAISLVRARQLRPRLVLLEGTTGSLDAGMQERIAGWLNATGATVLRQAGAMEVARRAT</sequence>
<comment type="subcellular location">
    <subcellularLocation>
        <location evidence="1">Cell membrane</location>
        <topology evidence="1">Multi-pass membrane protein</topology>
    </subcellularLocation>
</comment>
<evidence type="ECO:0000313" key="8">
    <source>
        <dbReference type="Proteomes" id="UP000022447"/>
    </source>
</evidence>
<dbReference type="AlphaFoldDB" id="X7EA24"/>
<accession>X7EA24</accession>
<reference evidence="7 8" key="1">
    <citation type="submission" date="2014-01" db="EMBL/GenBank/DDBJ databases">
        <title>Roseivivax halodurans JCM 10272 Genome Sequencing.</title>
        <authorList>
            <person name="Lai Q."/>
            <person name="Li G."/>
            <person name="Shao Z."/>
        </authorList>
    </citation>
    <scope>NUCLEOTIDE SEQUENCE [LARGE SCALE GENOMIC DNA]</scope>
    <source>
        <strain evidence="7 8">JCM 10272</strain>
    </source>
</reference>
<proteinExistence type="predicted"/>
<dbReference type="InterPro" id="IPR036640">
    <property type="entry name" value="ABC1_TM_sf"/>
</dbReference>
<feature type="transmembrane region" description="Helical" evidence="5">
    <location>
        <begin position="52"/>
        <end position="71"/>
    </location>
</feature>
<keyword evidence="3 5" id="KW-1133">Transmembrane helix</keyword>
<dbReference type="GO" id="GO:0005524">
    <property type="term" value="F:ATP binding"/>
    <property type="evidence" value="ECO:0007669"/>
    <property type="project" value="InterPro"/>
</dbReference>
<keyword evidence="4 5" id="KW-0472">Membrane</keyword>
<evidence type="ECO:0000256" key="2">
    <source>
        <dbReference type="ARBA" id="ARBA00022692"/>
    </source>
</evidence>
<dbReference type="STRING" id="1449350.OCH239_15335"/>
<dbReference type="GO" id="GO:0005886">
    <property type="term" value="C:plasma membrane"/>
    <property type="evidence" value="ECO:0007669"/>
    <property type="project" value="UniProtKB-SubCell"/>
</dbReference>
<dbReference type="RefSeq" id="WP_037266458.1">
    <property type="nucleotide sequence ID" value="NZ_JALZ01000045.1"/>
</dbReference>
<dbReference type="InterPro" id="IPR039421">
    <property type="entry name" value="Type_1_exporter"/>
</dbReference>
<feature type="transmembrane region" description="Helical" evidence="5">
    <location>
        <begin position="155"/>
        <end position="175"/>
    </location>
</feature>
<evidence type="ECO:0000256" key="5">
    <source>
        <dbReference type="SAM" id="Phobius"/>
    </source>
</evidence>
<feature type="transmembrane region" description="Helical" evidence="5">
    <location>
        <begin position="132"/>
        <end position="149"/>
    </location>
</feature>
<dbReference type="Proteomes" id="UP000022447">
    <property type="component" value="Unassembled WGS sequence"/>
</dbReference>
<dbReference type="PROSITE" id="PS50929">
    <property type="entry name" value="ABC_TM1F"/>
    <property type="match status" value="1"/>
</dbReference>
<dbReference type="GO" id="GO:0140359">
    <property type="term" value="F:ABC-type transporter activity"/>
    <property type="evidence" value="ECO:0007669"/>
    <property type="project" value="InterPro"/>
</dbReference>
<dbReference type="InterPro" id="IPR027417">
    <property type="entry name" value="P-loop_NTPase"/>
</dbReference>
<dbReference type="Pfam" id="PF00664">
    <property type="entry name" value="ABC_membrane"/>
    <property type="match status" value="1"/>
</dbReference>
<feature type="transmembrane region" description="Helical" evidence="5">
    <location>
        <begin position="20"/>
        <end position="40"/>
    </location>
</feature>
<keyword evidence="2 5" id="KW-0812">Transmembrane</keyword>
<dbReference type="PATRIC" id="fig|1449350.3.peg.3905"/>
<dbReference type="GO" id="GO:0034040">
    <property type="term" value="F:ATPase-coupled lipid transmembrane transporter activity"/>
    <property type="evidence" value="ECO:0007669"/>
    <property type="project" value="TreeGrafter"/>
</dbReference>
<dbReference type="OrthoDB" id="7341239at2"/>
<dbReference type="eggNOG" id="COG1132">
    <property type="taxonomic scope" value="Bacteria"/>
</dbReference>
<dbReference type="InterPro" id="IPR011527">
    <property type="entry name" value="ABC1_TM_dom"/>
</dbReference>
<name>X7EA24_9RHOB</name>
<evidence type="ECO:0000259" key="6">
    <source>
        <dbReference type="PROSITE" id="PS50929"/>
    </source>
</evidence>
<evidence type="ECO:0000256" key="4">
    <source>
        <dbReference type="ARBA" id="ARBA00023136"/>
    </source>
</evidence>
<dbReference type="SUPFAM" id="SSF90123">
    <property type="entry name" value="ABC transporter transmembrane region"/>
    <property type="match status" value="1"/>
</dbReference>
<feature type="domain" description="ABC transmembrane type-1" evidence="6">
    <location>
        <begin position="18"/>
        <end position="292"/>
    </location>
</feature>
<dbReference type="Gene3D" id="1.20.1560.10">
    <property type="entry name" value="ABC transporter type 1, transmembrane domain"/>
    <property type="match status" value="1"/>
</dbReference>
<organism evidence="7 8">
    <name type="scientific">Roseivivax halodurans JCM 10272</name>
    <dbReference type="NCBI Taxonomy" id="1449350"/>
    <lineage>
        <taxon>Bacteria</taxon>
        <taxon>Pseudomonadati</taxon>
        <taxon>Pseudomonadota</taxon>
        <taxon>Alphaproteobacteria</taxon>
        <taxon>Rhodobacterales</taxon>
        <taxon>Roseobacteraceae</taxon>
        <taxon>Roseivivax</taxon>
    </lineage>
</organism>
<evidence type="ECO:0000256" key="3">
    <source>
        <dbReference type="ARBA" id="ARBA00022989"/>
    </source>
</evidence>
<dbReference type="SUPFAM" id="SSF52540">
    <property type="entry name" value="P-loop containing nucleoside triphosphate hydrolases"/>
    <property type="match status" value="1"/>
</dbReference>
<dbReference type="PANTHER" id="PTHR24221">
    <property type="entry name" value="ATP-BINDING CASSETTE SUB-FAMILY B"/>
    <property type="match status" value="1"/>
</dbReference>
<protein>
    <recommendedName>
        <fullName evidence="6">ABC transmembrane type-1 domain-containing protein</fullName>
    </recommendedName>
</protein>
<keyword evidence="8" id="KW-1185">Reference proteome</keyword>
<dbReference type="PANTHER" id="PTHR24221:SF654">
    <property type="entry name" value="ATP-BINDING CASSETTE SUB-FAMILY B MEMBER 6"/>
    <property type="match status" value="1"/>
</dbReference>
<dbReference type="Gene3D" id="3.40.50.300">
    <property type="entry name" value="P-loop containing nucleotide triphosphate hydrolases"/>
    <property type="match status" value="1"/>
</dbReference>